<organism evidence="1">
    <name type="scientific">Prasinoderma singulare</name>
    <dbReference type="NCBI Taxonomy" id="676789"/>
    <lineage>
        <taxon>Eukaryota</taxon>
        <taxon>Viridiplantae</taxon>
        <taxon>Prasinodermophyta</taxon>
        <taxon>Prasinodermophyceae</taxon>
        <taxon>Prasinodermales</taxon>
        <taxon>Prasinodermaceae</taxon>
        <taxon>Prasinoderma</taxon>
    </lineage>
</organism>
<accession>A0A7S3F7P4</accession>
<name>A0A7S3F7P4_9VIRI</name>
<dbReference type="EMBL" id="HBHY01004074">
    <property type="protein sequence ID" value="CAE0129759.1"/>
    <property type="molecule type" value="Transcribed_RNA"/>
</dbReference>
<evidence type="ECO:0000313" key="1">
    <source>
        <dbReference type="EMBL" id="CAE0129759.1"/>
    </source>
</evidence>
<sequence length="151" mass="15718">MEAKVRLLSCSGQELMLQQVAFYLRAELSCYESSAGALRGAQGAIQPALDEVRLVATLELANPGSEINAWAVVPPAAQGKEPVTVTKCAETQGGQGASAVDLRFVTVGLNADKTNGHVAVAMAVVTTRGPQLERPMLTGLDTPSPMPSAMP</sequence>
<proteinExistence type="predicted"/>
<protein>
    <submittedName>
        <fullName evidence="1">Uncharacterized protein</fullName>
    </submittedName>
</protein>
<gene>
    <name evidence="1" type="ORF">PSIN1315_LOCUS2698</name>
</gene>
<dbReference type="AlphaFoldDB" id="A0A7S3F7P4"/>
<reference evidence="1" key="1">
    <citation type="submission" date="2021-01" db="EMBL/GenBank/DDBJ databases">
        <authorList>
            <person name="Corre E."/>
            <person name="Pelletier E."/>
            <person name="Niang G."/>
            <person name="Scheremetjew M."/>
            <person name="Finn R."/>
            <person name="Kale V."/>
            <person name="Holt S."/>
            <person name="Cochrane G."/>
            <person name="Meng A."/>
            <person name="Brown T."/>
            <person name="Cohen L."/>
        </authorList>
    </citation>
    <scope>NUCLEOTIDE SEQUENCE</scope>
    <source>
        <strain evidence="1">RCC927</strain>
    </source>
</reference>